<dbReference type="CDD" id="cd03127">
    <property type="entry name" value="tetraspanin_LEL"/>
    <property type="match status" value="1"/>
</dbReference>
<evidence type="ECO:0008006" key="8">
    <source>
        <dbReference type="Google" id="ProtNLM"/>
    </source>
</evidence>
<keyword evidence="4 5" id="KW-0472">Membrane</keyword>
<dbReference type="PANTHER" id="PTHR19282">
    <property type="entry name" value="TETRASPANIN"/>
    <property type="match status" value="1"/>
</dbReference>
<evidence type="ECO:0000256" key="2">
    <source>
        <dbReference type="ARBA" id="ARBA00022692"/>
    </source>
</evidence>
<gene>
    <name evidence="6" type="ORF">CDAUBV1_LOCUS12425</name>
</gene>
<feature type="transmembrane region" description="Helical" evidence="5">
    <location>
        <begin position="165"/>
        <end position="192"/>
    </location>
</feature>
<keyword evidence="3 5" id="KW-1133">Transmembrane helix</keyword>
<evidence type="ECO:0000256" key="1">
    <source>
        <dbReference type="ARBA" id="ARBA00004141"/>
    </source>
</evidence>
<name>A0AAV2TPR1_CALDB</name>
<keyword evidence="2 5" id="KW-0812">Transmembrane</keyword>
<evidence type="ECO:0000256" key="5">
    <source>
        <dbReference type="SAM" id="Phobius"/>
    </source>
</evidence>
<sequence>MFIGLSLTFTALLLGYEFLGQSMAIVGRIYGFALFEIAIGFVIFAFGLIPLFRVRPRPLCLRRSMKRFFTIFCSFEAVTGLLAIYIKFQSKGQFDDVLSSHILHYDSDDQKREAMDRLQVYLHCCGLEFYRDYPMYIPPSCFSGGDVYLNGCREVLQDVVDEHMVVVFACTFGFACIKIGCMFGIAGTLLVFKGAKILCGYVWHKCQRINVSRYPFMPIWRVPKHPLAKLALSLFRREQPGTKKNQSVQQA</sequence>
<accession>A0AAV2TPR1</accession>
<dbReference type="Proteomes" id="UP001497525">
    <property type="component" value="Unassembled WGS sequence"/>
</dbReference>
<dbReference type="InterPro" id="IPR018499">
    <property type="entry name" value="Tetraspanin/Peripherin"/>
</dbReference>
<comment type="caution">
    <text evidence="6">The sequence shown here is derived from an EMBL/GenBank/DDBJ whole genome shotgun (WGS) entry which is preliminary data.</text>
</comment>
<comment type="subcellular location">
    <subcellularLocation>
        <location evidence="1">Membrane</location>
        <topology evidence="1">Multi-pass membrane protein</topology>
    </subcellularLocation>
</comment>
<dbReference type="InterPro" id="IPR008952">
    <property type="entry name" value="Tetraspanin_EC2_sf"/>
</dbReference>
<organism evidence="6 7">
    <name type="scientific">Calicophoron daubneyi</name>
    <name type="common">Rumen fluke</name>
    <name type="synonym">Paramphistomum daubneyi</name>
    <dbReference type="NCBI Taxonomy" id="300641"/>
    <lineage>
        <taxon>Eukaryota</taxon>
        <taxon>Metazoa</taxon>
        <taxon>Spiralia</taxon>
        <taxon>Lophotrochozoa</taxon>
        <taxon>Platyhelminthes</taxon>
        <taxon>Trematoda</taxon>
        <taxon>Digenea</taxon>
        <taxon>Plagiorchiida</taxon>
        <taxon>Pronocephalata</taxon>
        <taxon>Paramphistomoidea</taxon>
        <taxon>Paramphistomidae</taxon>
        <taxon>Calicophoron</taxon>
    </lineage>
</organism>
<dbReference type="SUPFAM" id="SSF48652">
    <property type="entry name" value="Tetraspanin"/>
    <property type="match status" value="1"/>
</dbReference>
<protein>
    <recommendedName>
        <fullName evidence="8">Tetraspanin</fullName>
    </recommendedName>
</protein>
<dbReference type="AlphaFoldDB" id="A0AAV2TPR1"/>
<evidence type="ECO:0000313" key="6">
    <source>
        <dbReference type="EMBL" id="CAL5137951.1"/>
    </source>
</evidence>
<dbReference type="GO" id="GO:0005886">
    <property type="term" value="C:plasma membrane"/>
    <property type="evidence" value="ECO:0007669"/>
    <property type="project" value="TreeGrafter"/>
</dbReference>
<feature type="transmembrane region" description="Helical" evidence="5">
    <location>
        <begin position="30"/>
        <end position="52"/>
    </location>
</feature>
<evidence type="ECO:0000256" key="3">
    <source>
        <dbReference type="ARBA" id="ARBA00022989"/>
    </source>
</evidence>
<dbReference type="PANTHER" id="PTHR19282:SF431">
    <property type="entry name" value="TETRASPANIN 26A, ISOFORM B-RELATED"/>
    <property type="match status" value="1"/>
</dbReference>
<dbReference type="Pfam" id="PF00335">
    <property type="entry name" value="Tetraspanin"/>
    <property type="match status" value="1"/>
</dbReference>
<dbReference type="Gene3D" id="1.10.1450.10">
    <property type="entry name" value="Tetraspanin"/>
    <property type="match status" value="1"/>
</dbReference>
<dbReference type="EMBL" id="CAXLJL010000456">
    <property type="protein sequence ID" value="CAL5137951.1"/>
    <property type="molecule type" value="Genomic_DNA"/>
</dbReference>
<reference evidence="6" key="1">
    <citation type="submission" date="2024-06" db="EMBL/GenBank/DDBJ databases">
        <authorList>
            <person name="Liu X."/>
            <person name="Lenzi L."/>
            <person name="Haldenby T S."/>
            <person name="Uol C."/>
        </authorList>
    </citation>
    <scope>NUCLEOTIDE SEQUENCE</scope>
</reference>
<proteinExistence type="predicted"/>
<evidence type="ECO:0000256" key="4">
    <source>
        <dbReference type="ARBA" id="ARBA00023136"/>
    </source>
</evidence>
<evidence type="ECO:0000313" key="7">
    <source>
        <dbReference type="Proteomes" id="UP001497525"/>
    </source>
</evidence>
<feature type="transmembrane region" description="Helical" evidence="5">
    <location>
        <begin position="68"/>
        <end position="88"/>
    </location>
</feature>